<dbReference type="Proteomes" id="UP000270219">
    <property type="component" value="Unassembled WGS sequence"/>
</dbReference>
<comment type="cofactor">
    <cofactor evidence="3">
        <name>FMN</name>
        <dbReference type="ChEBI" id="CHEBI:58210"/>
    </cofactor>
    <text evidence="3">Binds 1 FMN per subunit.</text>
</comment>
<feature type="binding site" evidence="3">
    <location>
        <position position="339"/>
    </location>
    <ligand>
        <name>CTP</name>
        <dbReference type="ChEBI" id="CHEBI:37563"/>
    </ligand>
</feature>
<feature type="region of interest" description="Phosphopantothenate--cysteine ligase" evidence="3">
    <location>
        <begin position="192"/>
        <end position="403"/>
    </location>
</feature>
<keyword evidence="3" id="KW-0511">Multifunctional enzyme</keyword>
<dbReference type="InterPro" id="IPR036551">
    <property type="entry name" value="Flavin_trans-like"/>
</dbReference>
<keyword evidence="1 3" id="KW-0210">Decarboxylase</keyword>
<keyword evidence="3 4" id="KW-0436">Ligase</keyword>
<evidence type="ECO:0000259" key="6">
    <source>
        <dbReference type="Pfam" id="PF04127"/>
    </source>
</evidence>
<dbReference type="Gene3D" id="3.40.50.10300">
    <property type="entry name" value="CoaB-like"/>
    <property type="match status" value="1"/>
</dbReference>
<dbReference type="GO" id="GO:0015941">
    <property type="term" value="P:pantothenate catabolic process"/>
    <property type="evidence" value="ECO:0007669"/>
    <property type="project" value="InterPro"/>
</dbReference>
<evidence type="ECO:0000313" key="8">
    <source>
        <dbReference type="Proteomes" id="UP000270219"/>
    </source>
</evidence>
<dbReference type="GO" id="GO:0010181">
    <property type="term" value="F:FMN binding"/>
    <property type="evidence" value="ECO:0007669"/>
    <property type="project" value="UniProtKB-UniRule"/>
</dbReference>
<comment type="function">
    <text evidence="3">Catalyzes two sequential steps in the biosynthesis of coenzyme A. In the first step cysteine is conjugated to 4'-phosphopantothenate to form 4-phosphopantothenoylcysteine. In the second step the latter compound is decarboxylated to form 4'-phosphopantotheine.</text>
</comment>
<evidence type="ECO:0000259" key="5">
    <source>
        <dbReference type="Pfam" id="PF02441"/>
    </source>
</evidence>
<feature type="binding site" evidence="3">
    <location>
        <position position="281"/>
    </location>
    <ligand>
        <name>CTP</name>
        <dbReference type="ChEBI" id="CHEBI:37563"/>
    </ligand>
</feature>
<feature type="binding site" evidence="3">
    <location>
        <position position="343"/>
    </location>
    <ligand>
        <name>CTP</name>
        <dbReference type="ChEBI" id="CHEBI:37563"/>
    </ligand>
</feature>
<keyword evidence="3" id="KW-0460">Magnesium</keyword>
<dbReference type="GO" id="GO:0004633">
    <property type="term" value="F:phosphopantothenoylcysteine decarboxylase activity"/>
    <property type="evidence" value="ECO:0007669"/>
    <property type="project" value="UniProtKB-UniRule"/>
</dbReference>
<evidence type="ECO:0000256" key="3">
    <source>
        <dbReference type="HAMAP-Rule" id="MF_02225"/>
    </source>
</evidence>
<dbReference type="UniPathway" id="UPA00241">
    <property type="reaction ID" value="UER00353"/>
</dbReference>
<dbReference type="OrthoDB" id="9802554at2"/>
<comment type="function">
    <text evidence="4">Catalyzes two steps in the biosynthesis of coenzyme A. In the first step cysteine is conjugated to 4'-phosphopantothenate to form 4-phosphopantothenoylcysteine, in the latter compound is decarboxylated to form 4'-phosphopantotheine.</text>
</comment>
<gene>
    <name evidence="3 7" type="primary">coaBC</name>
    <name evidence="7" type="ORF">D8M04_10455</name>
</gene>
<keyword evidence="2 3" id="KW-0456">Lyase</keyword>
<dbReference type="AlphaFoldDB" id="A0A498D6B8"/>
<feature type="domain" description="DNA/pantothenate metabolism flavoprotein C-terminal" evidence="6">
    <location>
        <begin position="187"/>
        <end position="396"/>
    </location>
</feature>
<keyword evidence="8" id="KW-1185">Reference proteome</keyword>
<feature type="region of interest" description="Phosphopantothenoylcysteine decarboxylase" evidence="3">
    <location>
        <begin position="1"/>
        <end position="191"/>
    </location>
</feature>
<organism evidence="7 8">
    <name type="scientific">Oceanobacillus piezotolerans</name>
    <dbReference type="NCBI Taxonomy" id="2448030"/>
    <lineage>
        <taxon>Bacteria</taxon>
        <taxon>Bacillati</taxon>
        <taxon>Bacillota</taxon>
        <taxon>Bacilli</taxon>
        <taxon>Bacillales</taxon>
        <taxon>Bacillaceae</taxon>
        <taxon>Oceanobacillus</taxon>
    </lineage>
</organism>
<dbReference type="Pfam" id="PF02441">
    <property type="entry name" value="Flavoprotein"/>
    <property type="match status" value="1"/>
</dbReference>
<keyword evidence="3" id="KW-0479">Metal-binding</keyword>
<comment type="similarity">
    <text evidence="3 4">In the N-terminal section; belongs to the HFCD (homo-oligomeric flavin containing Cys decarboxylase) superfamily.</text>
</comment>
<dbReference type="GO" id="GO:0046872">
    <property type="term" value="F:metal ion binding"/>
    <property type="evidence" value="ECO:0007669"/>
    <property type="project" value="UniProtKB-KW"/>
</dbReference>
<dbReference type="EMBL" id="RCHR01000003">
    <property type="protein sequence ID" value="RLL45268.1"/>
    <property type="molecule type" value="Genomic_DNA"/>
</dbReference>
<proteinExistence type="inferred from homology"/>
<comment type="cofactor">
    <cofactor evidence="3">
        <name>Mg(2+)</name>
        <dbReference type="ChEBI" id="CHEBI:18420"/>
    </cofactor>
</comment>
<evidence type="ECO:0000313" key="7">
    <source>
        <dbReference type="EMBL" id="RLL45268.1"/>
    </source>
</evidence>
<dbReference type="GO" id="GO:0004632">
    <property type="term" value="F:phosphopantothenate--cysteine ligase activity"/>
    <property type="evidence" value="ECO:0007669"/>
    <property type="project" value="UniProtKB-UniRule"/>
</dbReference>
<comment type="caution">
    <text evidence="3">Lacks conserved residue(s) required for the propagation of feature annotation.</text>
</comment>
<name>A0A498D6B8_9BACI</name>
<feature type="domain" description="Flavoprotein" evidence="5">
    <location>
        <begin position="5"/>
        <end position="173"/>
    </location>
</feature>
<dbReference type="InterPro" id="IPR003382">
    <property type="entry name" value="Flavoprotein"/>
</dbReference>
<dbReference type="InterPro" id="IPR035929">
    <property type="entry name" value="CoaB-like_sf"/>
</dbReference>
<feature type="binding site" evidence="3">
    <location>
        <position position="291"/>
    </location>
    <ligand>
        <name>CTP</name>
        <dbReference type="ChEBI" id="CHEBI:37563"/>
    </ligand>
</feature>
<protein>
    <recommendedName>
        <fullName evidence="3">Coenzyme A biosynthesis bifunctional protein CoaBC</fullName>
    </recommendedName>
    <alternativeName>
        <fullName evidence="3">DNA/pantothenate metabolism flavoprotein</fullName>
    </alternativeName>
    <alternativeName>
        <fullName evidence="3">Phosphopantothenoylcysteine synthetase/decarboxylase</fullName>
        <shortName evidence="3">PPCS-PPCDC</shortName>
    </alternativeName>
    <domain>
        <recommendedName>
            <fullName evidence="3">Phosphopantothenoylcysteine decarboxylase</fullName>
            <shortName evidence="3">PPC decarboxylase</shortName>
            <shortName evidence="3">PPC-DC</shortName>
            <ecNumber evidence="3">4.1.1.36</ecNumber>
        </recommendedName>
        <alternativeName>
            <fullName evidence="3">CoaC</fullName>
        </alternativeName>
    </domain>
    <domain>
        <recommendedName>
            <fullName evidence="3">Phosphopantothenate--cysteine ligase</fullName>
            <ecNumber evidence="3">6.3.2.5</ecNumber>
        </recommendedName>
        <alternativeName>
            <fullName evidence="3">CoaB</fullName>
        </alternativeName>
        <alternativeName>
            <fullName evidence="3">Phosphopantothenoylcysteine synthetase</fullName>
            <shortName evidence="3">PPC synthetase</shortName>
            <shortName evidence="3">PPC-S</shortName>
        </alternativeName>
    </domain>
</protein>
<accession>A0A498D6B8</accession>
<dbReference type="Gene3D" id="3.40.50.1950">
    <property type="entry name" value="Flavin prenyltransferase-like"/>
    <property type="match status" value="1"/>
</dbReference>
<dbReference type="SUPFAM" id="SSF52507">
    <property type="entry name" value="Homo-oligomeric flavin-containing Cys decarboxylases, HFCD"/>
    <property type="match status" value="1"/>
</dbReference>
<evidence type="ECO:0000256" key="2">
    <source>
        <dbReference type="ARBA" id="ARBA00023239"/>
    </source>
</evidence>
<comment type="pathway">
    <text evidence="3 4">Cofactor biosynthesis; coenzyme A biosynthesis; CoA from (R)-pantothenate: step 3/5.</text>
</comment>
<dbReference type="PANTHER" id="PTHR14359">
    <property type="entry name" value="HOMO-OLIGOMERIC FLAVIN CONTAINING CYS DECARBOXYLASE FAMILY"/>
    <property type="match status" value="1"/>
</dbReference>
<dbReference type="Pfam" id="PF04127">
    <property type="entry name" value="DFP"/>
    <property type="match status" value="1"/>
</dbReference>
<dbReference type="SUPFAM" id="SSF102645">
    <property type="entry name" value="CoaB-like"/>
    <property type="match status" value="1"/>
</dbReference>
<dbReference type="RefSeq" id="WP_121522855.1">
    <property type="nucleotide sequence ID" value="NZ_RCHR01000003.1"/>
</dbReference>
<evidence type="ECO:0000256" key="4">
    <source>
        <dbReference type="RuleBase" id="RU364078"/>
    </source>
</evidence>
<comment type="similarity">
    <text evidence="3 4">In the C-terminal section; belongs to the PPC synthetase family.</text>
</comment>
<dbReference type="EC" id="6.3.2.5" evidence="3"/>
<dbReference type="NCBIfam" id="TIGR00521">
    <property type="entry name" value="coaBC_dfp"/>
    <property type="match status" value="1"/>
</dbReference>
<feature type="binding site" evidence="3">
    <location>
        <position position="325"/>
    </location>
    <ligand>
        <name>CTP</name>
        <dbReference type="ChEBI" id="CHEBI:37563"/>
    </ligand>
</feature>
<dbReference type="GO" id="GO:0071513">
    <property type="term" value="C:phosphopantothenoylcysteine decarboxylase complex"/>
    <property type="evidence" value="ECO:0007669"/>
    <property type="project" value="TreeGrafter"/>
</dbReference>
<sequence>MLSQKNIVLGVSGGIASYKACALTSKLTQKGANVKVMMTENAAQFVSPLTFQALSRNPVYINTFDEKDPMKIAHIDLADWADLIIIAPATANIIGKLANGIADDMLSTTLLASEAPVYIAPAMNVHMYKHPAVMKNMNQLADWGYHFIEPGAGYLACGYVGKGRLEEPETIISVLEAHQQDHTSHSLEGKTVLVSAGPTREKVDPIRFFTNRSSGKMGFAIAEAAADLGATVNLVTGPTNQTITHPNINRIDVESAEEMYEAIHRYYENSDIVIKAAAVADYRPKQVHEQKMKKQEGDLLLELERTKDILKSLGEKKTHQFLVGFAAETSDPIEYGLGKLRKKNLDAIVVNNVTAEGAGFGNDTNIVTYINKDEKQIPVELSSKKEVANKLFQFIVHDMKGDR</sequence>
<dbReference type="GO" id="GO:0015937">
    <property type="term" value="P:coenzyme A biosynthetic process"/>
    <property type="evidence" value="ECO:0007669"/>
    <property type="project" value="UniProtKB-UniRule"/>
</dbReference>
<dbReference type="EC" id="4.1.1.36" evidence="3"/>
<comment type="caution">
    <text evidence="7">The sequence shown here is derived from an EMBL/GenBank/DDBJ whole genome shotgun (WGS) entry which is preliminary data.</text>
</comment>
<keyword evidence="3 4" id="KW-0288">FMN</keyword>
<keyword evidence="3 4" id="KW-0285">Flavoprotein</keyword>
<comment type="catalytic activity">
    <reaction evidence="3 4">
        <text>(R)-4'-phosphopantothenate + L-cysteine + CTP = N-[(R)-4-phosphopantothenoyl]-L-cysteine + CMP + diphosphate + H(+)</text>
        <dbReference type="Rhea" id="RHEA:19397"/>
        <dbReference type="ChEBI" id="CHEBI:10986"/>
        <dbReference type="ChEBI" id="CHEBI:15378"/>
        <dbReference type="ChEBI" id="CHEBI:33019"/>
        <dbReference type="ChEBI" id="CHEBI:35235"/>
        <dbReference type="ChEBI" id="CHEBI:37563"/>
        <dbReference type="ChEBI" id="CHEBI:59458"/>
        <dbReference type="ChEBI" id="CHEBI:60377"/>
        <dbReference type="EC" id="6.3.2.5"/>
    </reaction>
</comment>
<dbReference type="PANTHER" id="PTHR14359:SF6">
    <property type="entry name" value="PHOSPHOPANTOTHENOYLCYSTEINE DECARBOXYLASE"/>
    <property type="match status" value="1"/>
</dbReference>
<evidence type="ECO:0000256" key="1">
    <source>
        <dbReference type="ARBA" id="ARBA00022793"/>
    </source>
</evidence>
<dbReference type="HAMAP" id="MF_02225">
    <property type="entry name" value="CoaBC"/>
    <property type="match status" value="1"/>
</dbReference>
<dbReference type="InterPro" id="IPR005252">
    <property type="entry name" value="CoaBC"/>
</dbReference>
<comment type="catalytic activity">
    <reaction evidence="3 4">
        <text>N-[(R)-4-phosphopantothenoyl]-L-cysteine + H(+) = (R)-4'-phosphopantetheine + CO2</text>
        <dbReference type="Rhea" id="RHEA:16793"/>
        <dbReference type="ChEBI" id="CHEBI:15378"/>
        <dbReference type="ChEBI" id="CHEBI:16526"/>
        <dbReference type="ChEBI" id="CHEBI:59458"/>
        <dbReference type="ChEBI" id="CHEBI:61723"/>
        <dbReference type="EC" id="4.1.1.36"/>
    </reaction>
</comment>
<reference evidence="7 8" key="1">
    <citation type="submission" date="2018-10" db="EMBL/GenBank/DDBJ databases">
        <title>Oceanobacillus sp. YLB-02 draft genome.</title>
        <authorList>
            <person name="Yu L."/>
        </authorList>
    </citation>
    <scope>NUCLEOTIDE SEQUENCE [LARGE SCALE GENOMIC DNA]</scope>
    <source>
        <strain evidence="7 8">YLB-02</strain>
    </source>
</reference>
<dbReference type="InterPro" id="IPR007085">
    <property type="entry name" value="DNA/pantothenate-metab_flavo_C"/>
</dbReference>
<comment type="pathway">
    <text evidence="3 4">Cofactor biosynthesis; coenzyme A biosynthesis; CoA from (R)-pantothenate: step 2/5.</text>
</comment>
<feature type="active site" description="Proton donor" evidence="3">
    <location>
        <position position="157"/>
    </location>
</feature>